<keyword evidence="2" id="KW-0240">DNA-directed RNA polymerase</keyword>
<gene>
    <name evidence="7" type="ORF">DPMN_041037</name>
</gene>
<dbReference type="SUPFAM" id="SSF64484">
    <property type="entry name" value="beta and beta-prime subunits of DNA dependent RNA-polymerase"/>
    <property type="match status" value="1"/>
</dbReference>
<evidence type="ECO:0000256" key="5">
    <source>
        <dbReference type="ARBA" id="ARBA00023163"/>
    </source>
</evidence>
<dbReference type="InterPro" id="IPR044893">
    <property type="entry name" value="RNA_pol_Rpb1_clamp_domain"/>
</dbReference>
<feature type="region of interest" description="Disordered" evidence="6">
    <location>
        <begin position="55"/>
        <end position="76"/>
    </location>
</feature>
<dbReference type="AlphaFoldDB" id="A0A9D4CZH0"/>
<evidence type="ECO:0000256" key="2">
    <source>
        <dbReference type="ARBA" id="ARBA00022478"/>
    </source>
</evidence>
<keyword evidence="8" id="KW-1185">Reference proteome</keyword>
<dbReference type="GO" id="GO:0003899">
    <property type="term" value="F:DNA-directed RNA polymerase activity"/>
    <property type="evidence" value="ECO:0007669"/>
    <property type="project" value="UniProtKB-EC"/>
</dbReference>
<comment type="caution">
    <text evidence="7">The sequence shown here is derived from an EMBL/GenBank/DDBJ whole genome shotgun (WGS) entry which is preliminary data.</text>
</comment>
<organism evidence="7 8">
    <name type="scientific">Dreissena polymorpha</name>
    <name type="common">Zebra mussel</name>
    <name type="synonym">Mytilus polymorpha</name>
    <dbReference type="NCBI Taxonomy" id="45954"/>
    <lineage>
        <taxon>Eukaryota</taxon>
        <taxon>Metazoa</taxon>
        <taxon>Spiralia</taxon>
        <taxon>Lophotrochozoa</taxon>
        <taxon>Mollusca</taxon>
        <taxon>Bivalvia</taxon>
        <taxon>Autobranchia</taxon>
        <taxon>Heteroconchia</taxon>
        <taxon>Euheterodonta</taxon>
        <taxon>Imparidentia</taxon>
        <taxon>Neoheterodontei</taxon>
        <taxon>Myida</taxon>
        <taxon>Dreissenoidea</taxon>
        <taxon>Dreissenidae</taxon>
        <taxon>Dreissena</taxon>
    </lineage>
</organism>
<evidence type="ECO:0000256" key="6">
    <source>
        <dbReference type="SAM" id="MobiDB-lite"/>
    </source>
</evidence>
<dbReference type="EC" id="2.7.7.6" evidence="1"/>
<dbReference type="GO" id="GO:0000428">
    <property type="term" value="C:DNA-directed RNA polymerase complex"/>
    <property type="evidence" value="ECO:0007669"/>
    <property type="project" value="UniProtKB-KW"/>
</dbReference>
<evidence type="ECO:0000256" key="1">
    <source>
        <dbReference type="ARBA" id="ARBA00012418"/>
    </source>
</evidence>
<feature type="compositionally biased region" description="Polar residues" evidence="6">
    <location>
        <begin position="58"/>
        <end position="76"/>
    </location>
</feature>
<protein>
    <recommendedName>
        <fullName evidence="1">DNA-directed RNA polymerase</fullName>
        <ecNumber evidence="1">2.7.7.6</ecNumber>
    </recommendedName>
</protein>
<keyword evidence="3" id="KW-0808">Transferase</keyword>
<evidence type="ECO:0000256" key="3">
    <source>
        <dbReference type="ARBA" id="ARBA00022679"/>
    </source>
</evidence>
<name>A0A9D4CZH0_DREPO</name>
<evidence type="ECO:0000313" key="8">
    <source>
        <dbReference type="Proteomes" id="UP000828390"/>
    </source>
</evidence>
<keyword evidence="4" id="KW-0548">Nucleotidyltransferase</keyword>
<dbReference type="Gene3D" id="4.10.860.120">
    <property type="entry name" value="RNA polymerase II, clamp domain"/>
    <property type="match status" value="1"/>
</dbReference>
<reference evidence="7" key="1">
    <citation type="journal article" date="2019" name="bioRxiv">
        <title>The Genome of the Zebra Mussel, Dreissena polymorpha: A Resource for Invasive Species Research.</title>
        <authorList>
            <person name="McCartney M.A."/>
            <person name="Auch B."/>
            <person name="Kono T."/>
            <person name="Mallez S."/>
            <person name="Zhang Y."/>
            <person name="Obille A."/>
            <person name="Becker A."/>
            <person name="Abrahante J.E."/>
            <person name="Garbe J."/>
            <person name="Badalamenti J.P."/>
            <person name="Herman A."/>
            <person name="Mangelson H."/>
            <person name="Liachko I."/>
            <person name="Sullivan S."/>
            <person name="Sone E.D."/>
            <person name="Koren S."/>
            <person name="Silverstein K.A.T."/>
            <person name="Beckman K.B."/>
            <person name="Gohl D.M."/>
        </authorList>
    </citation>
    <scope>NUCLEOTIDE SEQUENCE</scope>
    <source>
        <strain evidence="7">Duluth1</strain>
        <tissue evidence="7">Whole animal</tissue>
    </source>
</reference>
<dbReference type="EMBL" id="JAIWYP010000011">
    <property type="protein sequence ID" value="KAH3734598.1"/>
    <property type="molecule type" value="Genomic_DNA"/>
</dbReference>
<evidence type="ECO:0000256" key="4">
    <source>
        <dbReference type="ARBA" id="ARBA00022695"/>
    </source>
</evidence>
<dbReference type="Proteomes" id="UP000828390">
    <property type="component" value="Unassembled WGS sequence"/>
</dbReference>
<proteinExistence type="predicted"/>
<keyword evidence="5" id="KW-0804">Transcription</keyword>
<accession>A0A9D4CZH0</accession>
<evidence type="ECO:0000313" key="7">
    <source>
        <dbReference type="EMBL" id="KAH3734598.1"/>
    </source>
</evidence>
<sequence length="76" mass="8736">MDHEMSNDYNPNFMIQDLQFRFYTTQEIKALSVKEITNTETFDNLNHPTVGGLYDSSLGKTQSNRNSQKCQTIGLD</sequence>
<reference evidence="7" key="2">
    <citation type="submission" date="2020-11" db="EMBL/GenBank/DDBJ databases">
        <authorList>
            <person name="McCartney M.A."/>
            <person name="Auch B."/>
            <person name="Kono T."/>
            <person name="Mallez S."/>
            <person name="Becker A."/>
            <person name="Gohl D.M."/>
            <person name="Silverstein K.A.T."/>
            <person name="Koren S."/>
            <person name="Bechman K.B."/>
            <person name="Herman A."/>
            <person name="Abrahante J.E."/>
            <person name="Garbe J."/>
        </authorList>
    </citation>
    <scope>NUCLEOTIDE SEQUENCE</scope>
    <source>
        <strain evidence="7">Duluth1</strain>
        <tissue evidence="7">Whole animal</tissue>
    </source>
</reference>